<evidence type="ECO:0000313" key="4">
    <source>
        <dbReference type="EMBL" id="MFC4110323.1"/>
    </source>
</evidence>
<feature type="signal peptide" evidence="2">
    <location>
        <begin position="1"/>
        <end position="32"/>
    </location>
</feature>
<keyword evidence="4" id="KW-0560">Oxidoreductase</keyword>
<dbReference type="Pfam" id="PF01569">
    <property type="entry name" value="PAP2"/>
    <property type="match status" value="1"/>
</dbReference>
<name>A0ABV8KWG9_9ACTN</name>
<dbReference type="InterPro" id="IPR000326">
    <property type="entry name" value="PAP2/HPO"/>
</dbReference>
<accession>A0ABV8KWG9</accession>
<dbReference type="InterPro" id="IPR052559">
    <property type="entry name" value="V-haloperoxidase"/>
</dbReference>
<organism evidence="4 5">
    <name type="scientific">Micromonospora zhanjiangensis</name>
    <dbReference type="NCBI Taxonomy" id="1522057"/>
    <lineage>
        <taxon>Bacteria</taxon>
        <taxon>Bacillati</taxon>
        <taxon>Actinomycetota</taxon>
        <taxon>Actinomycetes</taxon>
        <taxon>Micromonosporales</taxon>
        <taxon>Micromonosporaceae</taxon>
        <taxon>Micromonospora</taxon>
    </lineage>
</organism>
<dbReference type="InterPro" id="IPR006311">
    <property type="entry name" value="TAT_signal"/>
</dbReference>
<dbReference type="CDD" id="cd03398">
    <property type="entry name" value="PAP2_haloperoxidase"/>
    <property type="match status" value="1"/>
</dbReference>
<dbReference type="RefSeq" id="WP_377552630.1">
    <property type="nucleotide sequence ID" value="NZ_JBHSBN010000038.1"/>
</dbReference>
<sequence length="409" mass="43243">MPLLTRAGRRRTVAAAAVAALVAGLPAAPAVAAAPVDTALEWYDVTAAAVATSTRPQVTNNRAWAIGWLAAARALRATPAGADRDYRDAALASAVHTALSALLPESAASLDAALAGTLGRIPAGRAKDRGVSAGRTEARSLLGRRADDGLDPASVNPTYPAPAAEPGVWQPTPPTFTPAQQAGTRFARPFLLDRADRYRPGPPPALTSARYRADLAEVRAYGAADSTVRTPAQTDTATFWLGSSLTIYTGILRAALARSTRPIAERVTLVALFHVALVDTQIATSDTKYAYLRWRPVTAIRAGDDPTWTPLHTTPAHPDYPSGHNTYAGAAEGVLTALVGPRARQPYTVTSPSQPGVTRTYTDWRGPTRENGDARVWSGIHTRTADEVGVRLGRDVAAHTVRNAYRLFG</sequence>
<keyword evidence="5" id="KW-1185">Reference proteome</keyword>
<dbReference type="GO" id="GO:0004601">
    <property type="term" value="F:peroxidase activity"/>
    <property type="evidence" value="ECO:0007669"/>
    <property type="project" value="UniProtKB-KW"/>
</dbReference>
<dbReference type="EMBL" id="JBHSBN010000038">
    <property type="protein sequence ID" value="MFC4110323.1"/>
    <property type="molecule type" value="Genomic_DNA"/>
</dbReference>
<feature type="domain" description="Phosphatidic acid phosphatase type 2/haloperoxidase" evidence="3">
    <location>
        <begin position="275"/>
        <end position="402"/>
    </location>
</feature>
<evidence type="ECO:0000256" key="1">
    <source>
        <dbReference type="SAM" id="MobiDB-lite"/>
    </source>
</evidence>
<keyword evidence="2" id="KW-0732">Signal</keyword>
<evidence type="ECO:0000313" key="5">
    <source>
        <dbReference type="Proteomes" id="UP001595868"/>
    </source>
</evidence>
<dbReference type="Proteomes" id="UP001595868">
    <property type="component" value="Unassembled WGS sequence"/>
</dbReference>
<dbReference type="PROSITE" id="PS51318">
    <property type="entry name" value="TAT"/>
    <property type="match status" value="1"/>
</dbReference>
<feature type="region of interest" description="Disordered" evidence="1">
    <location>
        <begin position="350"/>
        <end position="372"/>
    </location>
</feature>
<comment type="caution">
    <text evidence="4">The sequence shown here is derived from an EMBL/GenBank/DDBJ whole genome shotgun (WGS) entry which is preliminary data.</text>
</comment>
<proteinExistence type="predicted"/>
<protein>
    <submittedName>
        <fullName evidence="4">Vanadium-dependent haloperoxidase</fullName>
        <ecNumber evidence="4">1.11.1.-</ecNumber>
    </submittedName>
</protein>
<evidence type="ECO:0000259" key="3">
    <source>
        <dbReference type="Pfam" id="PF01569"/>
    </source>
</evidence>
<dbReference type="EC" id="1.11.1.-" evidence="4"/>
<dbReference type="Gene3D" id="1.10.606.20">
    <property type="match status" value="1"/>
</dbReference>
<evidence type="ECO:0000256" key="2">
    <source>
        <dbReference type="SAM" id="SignalP"/>
    </source>
</evidence>
<reference evidence="5" key="1">
    <citation type="journal article" date="2019" name="Int. J. Syst. Evol. Microbiol.">
        <title>The Global Catalogue of Microorganisms (GCM) 10K type strain sequencing project: providing services to taxonomists for standard genome sequencing and annotation.</title>
        <authorList>
            <consortium name="The Broad Institute Genomics Platform"/>
            <consortium name="The Broad Institute Genome Sequencing Center for Infectious Disease"/>
            <person name="Wu L."/>
            <person name="Ma J."/>
        </authorList>
    </citation>
    <scope>NUCLEOTIDE SEQUENCE [LARGE SCALE GENOMIC DNA]</scope>
    <source>
        <strain evidence="5">2902at01</strain>
    </source>
</reference>
<dbReference type="PANTHER" id="PTHR34599">
    <property type="entry name" value="PEROXIDASE-RELATED"/>
    <property type="match status" value="1"/>
</dbReference>
<dbReference type="PANTHER" id="PTHR34599:SF1">
    <property type="entry name" value="PHOSPHATIDIC ACID PHOSPHATASE TYPE 2_HALOPEROXIDASE DOMAIN-CONTAINING PROTEIN"/>
    <property type="match status" value="1"/>
</dbReference>
<gene>
    <name evidence="4" type="ORF">ACFOX0_30940</name>
</gene>
<dbReference type="InterPro" id="IPR036938">
    <property type="entry name" value="PAP2/HPO_sf"/>
</dbReference>
<keyword evidence="4" id="KW-0575">Peroxidase</keyword>
<feature type="compositionally biased region" description="Polar residues" evidence="1">
    <location>
        <begin position="350"/>
        <end position="361"/>
    </location>
</feature>
<dbReference type="SUPFAM" id="SSF48317">
    <property type="entry name" value="Acid phosphatase/Vanadium-dependent haloperoxidase"/>
    <property type="match status" value="1"/>
</dbReference>
<feature type="chain" id="PRO_5045456084" evidence="2">
    <location>
        <begin position="33"/>
        <end position="409"/>
    </location>
</feature>